<proteinExistence type="predicted"/>
<dbReference type="AlphaFoldDB" id="A0A8J6QQJ9"/>
<dbReference type="SUPFAM" id="SSF69572">
    <property type="entry name" value="Activating enzymes of the ubiquitin-like proteins"/>
    <property type="match status" value="1"/>
</dbReference>
<keyword evidence="3" id="KW-1185">Reference proteome</keyword>
<organism evidence="2 3">
    <name type="scientific">Neiella litorisoli</name>
    <dbReference type="NCBI Taxonomy" id="2771431"/>
    <lineage>
        <taxon>Bacteria</taxon>
        <taxon>Pseudomonadati</taxon>
        <taxon>Pseudomonadota</taxon>
        <taxon>Gammaproteobacteria</taxon>
        <taxon>Alteromonadales</taxon>
        <taxon>Echinimonadaceae</taxon>
        <taxon>Neiella</taxon>
    </lineage>
</organism>
<dbReference type="InterPro" id="IPR000594">
    <property type="entry name" value="ThiF_NAD_FAD-bd"/>
</dbReference>
<dbReference type="Proteomes" id="UP000638014">
    <property type="component" value="Unassembled WGS sequence"/>
</dbReference>
<evidence type="ECO:0000259" key="1">
    <source>
        <dbReference type="Pfam" id="PF00899"/>
    </source>
</evidence>
<protein>
    <submittedName>
        <fullName evidence="2">PRTRC system ThiF family protein</fullName>
    </submittedName>
</protein>
<dbReference type="InterPro" id="IPR035985">
    <property type="entry name" value="Ubiquitin-activating_enz"/>
</dbReference>
<feature type="domain" description="THIF-type NAD/FAD binding fold" evidence="1">
    <location>
        <begin position="14"/>
        <end position="154"/>
    </location>
</feature>
<dbReference type="CDD" id="cd01483">
    <property type="entry name" value="E1_enzyme_family"/>
    <property type="match status" value="1"/>
</dbReference>
<evidence type="ECO:0000313" key="2">
    <source>
        <dbReference type="EMBL" id="MBD1389436.1"/>
    </source>
</evidence>
<dbReference type="GO" id="GO:0008641">
    <property type="term" value="F:ubiquitin-like modifier activating enzyme activity"/>
    <property type="evidence" value="ECO:0007669"/>
    <property type="project" value="InterPro"/>
</dbReference>
<comment type="caution">
    <text evidence="2">The sequence shown here is derived from an EMBL/GenBank/DDBJ whole genome shotgun (WGS) entry which is preliminary data.</text>
</comment>
<sequence length="259" mass="28972">MNQHLFMTPQSWLIRKVPIVIIGAGGTGSELIAQLYKMHFLLKKLGHEGLNIHLMDGDTVSASNVGRQSFWPNDIGLPKSQCLIERFNQFGHTQWTYSNQYAEGDTLNLRGDDTLLITCVDSAPFRVQLYDAFRDTDCNHLWMDSGNGAHDGQVILGHLGQPNSCPTRLPNVMDLYPSLRTVKDNPIDSCSHEEALAKQDFGINIDMASAMRSLLWQLMRYGKTAHHGAYVSLADGQTQPLKIDPFVWSTFGYEDKSSA</sequence>
<dbReference type="NCBIfam" id="TIGR03736">
    <property type="entry name" value="PRTRC_ThiF"/>
    <property type="match status" value="1"/>
</dbReference>
<dbReference type="Pfam" id="PF00899">
    <property type="entry name" value="ThiF"/>
    <property type="match status" value="1"/>
</dbReference>
<evidence type="ECO:0000313" key="3">
    <source>
        <dbReference type="Proteomes" id="UP000638014"/>
    </source>
</evidence>
<reference evidence="2" key="1">
    <citation type="submission" date="2020-09" db="EMBL/GenBank/DDBJ databases">
        <title>A novel bacterium of genus Neiella, isolated from South China Sea.</title>
        <authorList>
            <person name="Huang H."/>
            <person name="Mo K."/>
            <person name="Hu Y."/>
        </authorList>
    </citation>
    <scope>NUCLEOTIDE SEQUENCE</scope>
    <source>
        <strain evidence="2">HB171785</strain>
    </source>
</reference>
<dbReference type="InterPro" id="IPR022500">
    <property type="entry name" value="PRTRC_ThiF"/>
</dbReference>
<dbReference type="Gene3D" id="3.40.50.720">
    <property type="entry name" value="NAD(P)-binding Rossmann-like Domain"/>
    <property type="match status" value="1"/>
</dbReference>
<dbReference type="RefSeq" id="WP_191144543.1">
    <property type="nucleotide sequence ID" value="NZ_JACXAF010000009.1"/>
</dbReference>
<dbReference type="EMBL" id="JACXAF010000009">
    <property type="protein sequence ID" value="MBD1389436.1"/>
    <property type="molecule type" value="Genomic_DNA"/>
</dbReference>
<gene>
    <name evidence="2" type="ORF">IC617_08355</name>
</gene>
<accession>A0A8J6QQJ9</accession>
<name>A0A8J6QQJ9_9GAMM</name>